<dbReference type="GO" id="GO:0042254">
    <property type="term" value="P:ribosome biogenesis"/>
    <property type="evidence" value="ECO:0007669"/>
    <property type="project" value="UniProtKB-UniRule"/>
</dbReference>
<dbReference type="eggNOG" id="COG0536">
    <property type="taxonomic scope" value="Bacteria"/>
</dbReference>
<dbReference type="PROSITE" id="PS51710">
    <property type="entry name" value="G_OBG"/>
    <property type="match status" value="1"/>
</dbReference>
<reference evidence="11 12" key="1">
    <citation type="journal article" date="2008" name="J. Bacteriol.">
        <title>'Candidatus Cloacamonas acidaminovorans': genome sequence reconstruction provides a first glimpse of a new bacterial division.</title>
        <authorList>
            <person name="Pelletier E."/>
            <person name="Kreimeyer A."/>
            <person name="Bocs S."/>
            <person name="Rouy Z."/>
            <person name="Gyapay G."/>
            <person name="Chouari R."/>
            <person name="Riviere D."/>
            <person name="Ganesan A."/>
            <person name="Daegelen P."/>
            <person name="Sghir A."/>
            <person name="Cohen G.N."/>
            <person name="Medigue C."/>
            <person name="Weissenbach J."/>
            <person name="Le Paslier D."/>
        </authorList>
    </citation>
    <scope>NUCLEOTIDE SEQUENCE [LARGE SCALE GENOMIC DNA]</scope>
    <source>
        <strain evidence="12">Evry</strain>
    </source>
</reference>
<dbReference type="PRINTS" id="PR00326">
    <property type="entry name" value="GTP1OBG"/>
</dbReference>
<comment type="cofactor">
    <cofactor evidence="8">
        <name>Mg(2+)</name>
        <dbReference type="ChEBI" id="CHEBI:18420"/>
    </cofactor>
</comment>
<dbReference type="InterPro" id="IPR006169">
    <property type="entry name" value="GTP1_OBG_dom"/>
</dbReference>
<dbReference type="NCBIfam" id="TIGR00231">
    <property type="entry name" value="small_GTP"/>
    <property type="match status" value="1"/>
</dbReference>
<dbReference type="InterPro" id="IPR027417">
    <property type="entry name" value="P-loop_NTPase"/>
</dbReference>
<keyword evidence="11" id="KW-0238">DNA-binding</keyword>
<dbReference type="InterPro" id="IPR031167">
    <property type="entry name" value="G_OBG"/>
</dbReference>
<dbReference type="PANTHER" id="PTHR11702:SF31">
    <property type="entry name" value="MITOCHONDRIAL RIBOSOME-ASSOCIATED GTPASE 2"/>
    <property type="match status" value="1"/>
</dbReference>
<dbReference type="OrthoDB" id="9807318at2"/>
<dbReference type="Proteomes" id="UP000002019">
    <property type="component" value="Chromosome"/>
</dbReference>
<dbReference type="Gene3D" id="2.70.210.12">
    <property type="entry name" value="GTP1/OBG domain"/>
    <property type="match status" value="1"/>
</dbReference>
<dbReference type="SUPFAM" id="SSF52540">
    <property type="entry name" value="P-loop containing nucleoside triphosphate hydrolases"/>
    <property type="match status" value="1"/>
</dbReference>
<dbReference type="FunFam" id="2.70.210.12:FF:000001">
    <property type="entry name" value="GTPase Obg"/>
    <property type="match status" value="1"/>
</dbReference>
<feature type="binding site" evidence="8">
    <location>
        <position position="174"/>
    </location>
    <ligand>
        <name>Mg(2+)</name>
        <dbReference type="ChEBI" id="CHEBI:18420"/>
    </ligand>
</feature>
<protein>
    <recommendedName>
        <fullName evidence="8">GTPase Obg</fullName>
        <ecNumber evidence="8">3.6.5.-</ecNumber>
    </recommendedName>
    <alternativeName>
        <fullName evidence="8">GTP-binding protein Obg</fullName>
    </alternativeName>
</protein>
<comment type="subcellular location">
    <subcellularLocation>
        <location evidence="8">Cytoplasm</location>
    </subcellularLocation>
</comment>
<keyword evidence="3 8" id="KW-0479">Metal-binding</keyword>
<dbReference type="RefSeq" id="WP_015423893.1">
    <property type="nucleotide sequence ID" value="NC_020449.1"/>
</dbReference>
<dbReference type="GO" id="GO:0005737">
    <property type="term" value="C:cytoplasm"/>
    <property type="evidence" value="ECO:0007669"/>
    <property type="project" value="UniProtKB-SubCell"/>
</dbReference>
<name>B0VIX2_CLOAI</name>
<dbReference type="PROSITE" id="PS00905">
    <property type="entry name" value="GTP1_OBG"/>
    <property type="match status" value="1"/>
</dbReference>
<keyword evidence="5 8" id="KW-0378">Hydrolase</keyword>
<dbReference type="PROSITE" id="PS51883">
    <property type="entry name" value="OBG"/>
    <property type="match status" value="1"/>
</dbReference>
<dbReference type="GO" id="GO:0000287">
    <property type="term" value="F:magnesium ion binding"/>
    <property type="evidence" value="ECO:0007669"/>
    <property type="project" value="InterPro"/>
</dbReference>
<dbReference type="EMBL" id="CU466930">
    <property type="protein sequence ID" value="CAO80032.1"/>
    <property type="molecule type" value="Genomic_DNA"/>
</dbReference>
<dbReference type="EC" id="3.6.5.-" evidence="8"/>
<organism evidence="11 12">
    <name type="scientific">Cloacimonas acidaminovorans (strain Evry)</name>
    <dbReference type="NCBI Taxonomy" id="459349"/>
    <lineage>
        <taxon>Bacteria</taxon>
        <taxon>Pseudomonadati</taxon>
        <taxon>Candidatus Cloacimonadota</taxon>
        <taxon>Candidatus Cloacimonadia</taxon>
        <taxon>Candidatus Cloacimonadales</taxon>
        <taxon>Candidatus Cloacimonadaceae</taxon>
        <taxon>Candidatus Cloacimonas</taxon>
    </lineage>
</organism>
<dbReference type="NCBIfam" id="TIGR02729">
    <property type="entry name" value="Obg_CgtA"/>
    <property type="match status" value="1"/>
</dbReference>
<dbReference type="InterPro" id="IPR036726">
    <property type="entry name" value="GTP1_OBG_dom_sf"/>
</dbReference>
<feature type="binding site" evidence="8">
    <location>
        <begin position="192"/>
        <end position="196"/>
    </location>
    <ligand>
        <name>GTP</name>
        <dbReference type="ChEBI" id="CHEBI:37565"/>
    </ligand>
</feature>
<proteinExistence type="inferred from homology"/>
<dbReference type="Pfam" id="PF01926">
    <property type="entry name" value="MMR_HSR1"/>
    <property type="match status" value="1"/>
</dbReference>
<evidence type="ECO:0000259" key="9">
    <source>
        <dbReference type="PROSITE" id="PS51710"/>
    </source>
</evidence>
<dbReference type="PANTHER" id="PTHR11702">
    <property type="entry name" value="DEVELOPMENTALLY REGULATED GTP-BINDING PROTEIN-RELATED"/>
    <property type="match status" value="1"/>
</dbReference>
<evidence type="ECO:0000256" key="5">
    <source>
        <dbReference type="ARBA" id="ARBA00022801"/>
    </source>
</evidence>
<dbReference type="Gene3D" id="3.40.50.300">
    <property type="entry name" value="P-loop containing nucleotide triphosphate hydrolases"/>
    <property type="match status" value="1"/>
</dbReference>
<feature type="binding site" evidence="8">
    <location>
        <position position="194"/>
    </location>
    <ligand>
        <name>Mg(2+)</name>
        <dbReference type="ChEBI" id="CHEBI:18420"/>
    </ligand>
</feature>
<dbReference type="Pfam" id="PF01018">
    <property type="entry name" value="GTP1_OBG"/>
    <property type="match status" value="1"/>
</dbReference>
<keyword evidence="12" id="KW-1185">Reference proteome</keyword>
<dbReference type="InterPro" id="IPR014100">
    <property type="entry name" value="GTP-bd_Obg/CgtA"/>
</dbReference>
<evidence type="ECO:0000256" key="8">
    <source>
        <dbReference type="HAMAP-Rule" id="MF_01454"/>
    </source>
</evidence>
<dbReference type="InterPro" id="IPR005225">
    <property type="entry name" value="Small_GTP-bd"/>
</dbReference>
<dbReference type="HOGENOM" id="CLU_011747_2_0_0"/>
<gene>
    <name evidence="8 11" type="primary">obg</name>
    <name evidence="11" type="ordered locus">CLOAM0122</name>
</gene>
<comment type="function">
    <text evidence="8">An essential GTPase which binds GTP, GDP and possibly (p)ppGpp with moderate affinity, with high nucleotide exchange rates and a fairly low GTP hydrolysis rate. Plays a role in control of the cell cycle, stress response, ribosome biogenesis and in those bacteria that undergo differentiation, in morphogenesis control.</text>
</comment>
<feature type="binding site" evidence="8">
    <location>
        <begin position="281"/>
        <end position="284"/>
    </location>
    <ligand>
        <name>GTP</name>
        <dbReference type="ChEBI" id="CHEBI:37565"/>
    </ligand>
</feature>
<dbReference type="SUPFAM" id="SSF82051">
    <property type="entry name" value="Obg GTP-binding protein N-terminal domain"/>
    <property type="match status" value="1"/>
</dbReference>
<keyword evidence="7 8" id="KW-0342">GTP-binding</keyword>
<dbReference type="InterPro" id="IPR045086">
    <property type="entry name" value="OBG_GTPase"/>
</dbReference>
<dbReference type="KEGG" id="caci:CLOAM0122"/>
<dbReference type="GO" id="GO:0005525">
    <property type="term" value="F:GTP binding"/>
    <property type="evidence" value="ECO:0007669"/>
    <property type="project" value="UniProtKB-UniRule"/>
</dbReference>
<dbReference type="NCBIfam" id="NF008956">
    <property type="entry name" value="PRK12299.1"/>
    <property type="match status" value="1"/>
</dbReference>
<dbReference type="PIRSF" id="PIRSF002401">
    <property type="entry name" value="GTP_bd_Obg/CgtA"/>
    <property type="match status" value="1"/>
</dbReference>
<keyword evidence="6 8" id="KW-0460">Magnesium</keyword>
<dbReference type="GO" id="GO:0043022">
    <property type="term" value="F:ribosome binding"/>
    <property type="evidence" value="ECO:0007669"/>
    <property type="project" value="UniProtKB-ARBA"/>
</dbReference>
<comment type="subunit">
    <text evidence="8">Monomer.</text>
</comment>
<feature type="domain" description="OBG-type G" evidence="9">
    <location>
        <begin position="161"/>
        <end position="333"/>
    </location>
</feature>
<accession>B0VIX2</accession>
<evidence type="ECO:0000256" key="2">
    <source>
        <dbReference type="ARBA" id="ARBA00022490"/>
    </source>
</evidence>
<evidence type="ECO:0000256" key="7">
    <source>
        <dbReference type="ARBA" id="ARBA00023134"/>
    </source>
</evidence>
<evidence type="ECO:0000313" key="12">
    <source>
        <dbReference type="Proteomes" id="UP000002019"/>
    </source>
</evidence>
<dbReference type="InterPro" id="IPR006073">
    <property type="entry name" value="GTP-bd"/>
</dbReference>
<dbReference type="InterPro" id="IPR006074">
    <property type="entry name" value="GTP1-OBG_CS"/>
</dbReference>
<evidence type="ECO:0000256" key="4">
    <source>
        <dbReference type="ARBA" id="ARBA00022741"/>
    </source>
</evidence>
<dbReference type="NCBIfam" id="NF008955">
    <property type="entry name" value="PRK12297.1"/>
    <property type="match status" value="1"/>
</dbReference>
<dbReference type="AlphaFoldDB" id="B0VIX2"/>
<feature type="binding site" evidence="8">
    <location>
        <begin position="167"/>
        <end position="174"/>
    </location>
    <ligand>
        <name>GTP</name>
        <dbReference type="ChEBI" id="CHEBI:37565"/>
    </ligand>
</feature>
<keyword evidence="2 8" id="KW-0963">Cytoplasm</keyword>
<sequence>MFIDYARIKIKSGNGGDGTISFRREKYVPKGGPDGGDGGRGGDVIAIGDSNLNTLLDYRYHKIFKAGNGKPGAGAKKTGSSGANCILHLPLGTEIYVLEENKKYKLADITQAGEKVILSAGGSGGKGNYNFATPTNQAPRIATPGVKTEEMELELVLKLMADVGLVGFPNAGKSTLLSVLSSARPKIADYEFTTLEPMLGVVYISDYQNFVMADIPGIIKGAHLGKGLGDQFLRHIQRTHLLLFLIDIATPDPLEAYRTLRSELYLYDSFMDKKPHLIVISKTDTLSPEDLKQKLTEIRNAFKKEYNDEIFAISAVSKDGLDELKYKIYNILQQSR</sequence>
<evidence type="ECO:0000256" key="6">
    <source>
        <dbReference type="ARBA" id="ARBA00022842"/>
    </source>
</evidence>
<evidence type="ECO:0000256" key="1">
    <source>
        <dbReference type="ARBA" id="ARBA00007699"/>
    </source>
</evidence>
<keyword evidence="4 8" id="KW-0547">Nucleotide-binding</keyword>
<evidence type="ECO:0000259" key="10">
    <source>
        <dbReference type="PROSITE" id="PS51883"/>
    </source>
</evidence>
<evidence type="ECO:0000313" key="11">
    <source>
        <dbReference type="EMBL" id="CAO80032.1"/>
    </source>
</evidence>
<dbReference type="CDD" id="cd01898">
    <property type="entry name" value="Obg"/>
    <property type="match status" value="1"/>
</dbReference>
<comment type="similarity">
    <text evidence="1 8">Belongs to the TRAFAC class OBG-HflX-like GTPase superfamily. OBG GTPase family.</text>
</comment>
<dbReference type="STRING" id="459349.CLOAM0122"/>
<feature type="binding site" evidence="8">
    <location>
        <begin position="314"/>
        <end position="316"/>
    </location>
    <ligand>
        <name>GTP</name>
        <dbReference type="ChEBI" id="CHEBI:37565"/>
    </ligand>
</feature>
<evidence type="ECO:0000256" key="3">
    <source>
        <dbReference type="ARBA" id="ARBA00022723"/>
    </source>
</evidence>
<dbReference type="GO" id="GO:0003924">
    <property type="term" value="F:GTPase activity"/>
    <property type="evidence" value="ECO:0007669"/>
    <property type="project" value="UniProtKB-UniRule"/>
</dbReference>
<feature type="binding site" evidence="8">
    <location>
        <begin position="214"/>
        <end position="217"/>
    </location>
    <ligand>
        <name>GTP</name>
        <dbReference type="ChEBI" id="CHEBI:37565"/>
    </ligand>
</feature>
<feature type="domain" description="Obg" evidence="10">
    <location>
        <begin position="1"/>
        <end position="160"/>
    </location>
</feature>
<dbReference type="HAMAP" id="MF_01454">
    <property type="entry name" value="GTPase_Obg"/>
    <property type="match status" value="1"/>
</dbReference>
<dbReference type="GO" id="GO:0003677">
    <property type="term" value="F:DNA binding"/>
    <property type="evidence" value="ECO:0007669"/>
    <property type="project" value="UniProtKB-KW"/>
</dbReference>